<dbReference type="EMBL" id="BAABIK010000028">
    <property type="protein sequence ID" value="GAA4953000.1"/>
    <property type="molecule type" value="Genomic_DNA"/>
</dbReference>
<gene>
    <name evidence="1" type="ORF">GCM10023224_42260</name>
</gene>
<sequence>MTLRCGTATSWTPRARTTALSPLGAPVTSMVPQTSREVWLGRSRDSPAPIEPEPRTTTLSVEFRPDVRLPTAARIASSMSPPV</sequence>
<name>A0ABP9GXM7_9ACTN</name>
<reference evidence="2" key="1">
    <citation type="journal article" date="2019" name="Int. J. Syst. Evol. Microbiol.">
        <title>The Global Catalogue of Microorganisms (GCM) 10K type strain sequencing project: providing services to taxonomists for standard genome sequencing and annotation.</title>
        <authorList>
            <consortium name="The Broad Institute Genomics Platform"/>
            <consortium name="The Broad Institute Genome Sequencing Center for Infectious Disease"/>
            <person name="Wu L."/>
            <person name="Ma J."/>
        </authorList>
    </citation>
    <scope>NUCLEOTIDE SEQUENCE [LARGE SCALE GENOMIC DNA]</scope>
    <source>
        <strain evidence="2">JCM 18123</strain>
    </source>
</reference>
<evidence type="ECO:0000313" key="1">
    <source>
        <dbReference type="EMBL" id="GAA4953000.1"/>
    </source>
</evidence>
<protein>
    <submittedName>
        <fullName evidence="1">Uncharacterized protein</fullName>
    </submittedName>
</protein>
<organism evidence="1 2">
    <name type="scientific">Streptomonospora halophila</name>
    <dbReference type="NCBI Taxonomy" id="427369"/>
    <lineage>
        <taxon>Bacteria</taxon>
        <taxon>Bacillati</taxon>
        <taxon>Actinomycetota</taxon>
        <taxon>Actinomycetes</taxon>
        <taxon>Streptosporangiales</taxon>
        <taxon>Nocardiopsidaceae</taxon>
        <taxon>Streptomonospora</taxon>
    </lineage>
</organism>
<comment type="caution">
    <text evidence="1">The sequence shown here is derived from an EMBL/GenBank/DDBJ whole genome shotgun (WGS) entry which is preliminary data.</text>
</comment>
<keyword evidence="2" id="KW-1185">Reference proteome</keyword>
<evidence type="ECO:0000313" key="2">
    <source>
        <dbReference type="Proteomes" id="UP001499993"/>
    </source>
</evidence>
<accession>A0ABP9GXM7</accession>
<dbReference type="Proteomes" id="UP001499993">
    <property type="component" value="Unassembled WGS sequence"/>
</dbReference>
<proteinExistence type="predicted"/>